<feature type="transmembrane region" description="Helical" evidence="18">
    <location>
        <begin position="312"/>
        <end position="333"/>
    </location>
</feature>
<geneLocation type="mitochondrion" evidence="20"/>
<evidence type="ECO:0000256" key="7">
    <source>
        <dbReference type="ARBA" id="ARBA00022660"/>
    </source>
</evidence>
<evidence type="ECO:0000256" key="6">
    <source>
        <dbReference type="ARBA" id="ARBA00022448"/>
    </source>
</evidence>
<dbReference type="AlphaFoldDB" id="A0A514LQF4"/>
<keyword evidence="11 18" id="KW-0249">Electron transport</keyword>
<keyword evidence="8 18" id="KW-0812">Transmembrane</keyword>
<feature type="transmembrane region" description="Helical" evidence="18">
    <location>
        <begin position="51"/>
        <end position="76"/>
    </location>
</feature>
<evidence type="ECO:0000256" key="12">
    <source>
        <dbReference type="ARBA" id="ARBA00022989"/>
    </source>
</evidence>
<dbReference type="PANTHER" id="PTHR46552">
    <property type="entry name" value="NADH-UBIQUINONE OXIDOREDUCTASE CHAIN 2"/>
    <property type="match status" value="1"/>
</dbReference>
<feature type="transmembrane region" description="Helical" evidence="18">
    <location>
        <begin position="7"/>
        <end position="31"/>
    </location>
</feature>
<evidence type="ECO:0000256" key="3">
    <source>
        <dbReference type="ARBA" id="ARBA00007012"/>
    </source>
</evidence>
<keyword evidence="14 18" id="KW-0830">Ubiquinone</keyword>
<gene>
    <name evidence="20" type="primary">ND2</name>
</gene>
<evidence type="ECO:0000256" key="1">
    <source>
        <dbReference type="ARBA" id="ARBA00003257"/>
    </source>
</evidence>
<evidence type="ECO:0000256" key="10">
    <source>
        <dbReference type="ARBA" id="ARBA00022967"/>
    </source>
</evidence>
<dbReference type="GO" id="GO:0005743">
    <property type="term" value="C:mitochondrial inner membrane"/>
    <property type="evidence" value="ECO:0007669"/>
    <property type="project" value="UniProtKB-SubCell"/>
</dbReference>
<evidence type="ECO:0000256" key="11">
    <source>
        <dbReference type="ARBA" id="ARBA00022982"/>
    </source>
</evidence>
<keyword evidence="16 18" id="KW-0472">Membrane</keyword>
<protein>
    <recommendedName>
        <fullName evidence="5 18">NADH-ubiquinone oxidoreductase chain 2</fullName>
        <ecNumber evidence="4 18">7.1.1.2</ecNumber>
    </recommendedName>
</protein>
<evidence type="ECO:0000256" key="15">
    <source>
        <dbReference type="ARBA" id="ARBA00023128"/>
    </source>
</evidence>
<evidence type="ECO:0000256" key="4">
    <source>
        <dbReference type="ARBA" id="ARBA00012944"/>
    </source>
</evidence>
<comment type="function">
    <text evidence="1">Core subunit of the mitochondrial membrane respiratory chain NADH dehydrogenase (Complex I) that is believed to belong to the minimal assembly required for catalysis. Complex I functions in the transfer of electrons from NADH to the respiratory chain. The immediate electron acceptor for the enzyme is believed to be ubiquinone.</text>
</comment>
<evidence type="ECO:0000256" key="5">
    <source>
        <dbReference type="ARBA" id="ARBA00021008"/>
    </source>
</evidence>
<evidence type="ECO:0000256" key="8">
    <source>
        <dbReference type="ARBA" id="ARBA00022692"/>
    </source>
</evidence>
<comment type="similarity">
    <text evidence="3 18">Belongs to the complex I subunit 2 family.</text>
</comment>
<dbReference type="PRINTS" id="PR01436">
    <property type="entry name" value="NADHDHGNASE2"/>
</dbReference>
<dbReference type="InterPro" id="IPR050175">
    <property type="entry name" value="Complex_I_Subunit_2"/>
</dbReference>
<dbReference type="PANTHER" id="PTHR46552:SF1">
    <property type="entry name" value="NADH-UBIQUINONE OXIDOREDUCTASE CHAIN 2"/>
    <property type="match status" value="1"/>
</dbReference>
<keyword evidence="9 18" id="KW-0999">Mitochondrion inner membrane</keyword>
<evidence type="ECO:0000256" key="9">
    <source>
        <dbReference type="ARBA" id="ARBA00022792"/>
    </source>
</evidence>
<name>A0A514LQF4_9HEMI</name>
<dbReference type="GO" id="GO:0008137">
    <property type="term" value="F:NADH dehydrogenase (ubiquinone) activity"/>
    <property type="evidence" value="ECO:0007669"/>
    <property type="project" value="UniProtKB-EC"/>
</dbReference>
<feature type="transmembrane region" description="Helical" evidence="18">
    <location>
        <begin position="197"/>
        <end position="215"/>
    </location>
</feature>
<keyword evidence="12 18" id="KW-1133">Transmembrane helix</keyword>
<proteinExistence type="inferred from homology"/>
<evidence type="ECO:0000256" key="16">
    <source>
        <dbReference type="ARBA" id="ARBA00023136"/>
    </source>
</evidence>
<keyword evidence="10 18" id="KW-1278">Translocase</keyword>
<evidence type="ECO:0000256" key="13">
    <source>
        <dbReference type="ARBA" id="ARBA00023027"/>
    </source>
</evidence>
<evidence type="ECO:0000256" key="18">
    <source>
        <dbReference type="RuleBase" id="RU003403"/>
    </source>
</evidence>
<dbReference type="Pfam" id="PF00361">
    <property type="entry name" value="Proton_antipo_M"/>
    <property type="match status" value="1"/>
</dbReference>
<reference evidence="20" key="1">
    <citation type="journal article" date="2019" name="Methods Ecol Evol">
        <title>Cost efficient high throughput capture of museum arthropod specimen DNA using PCR generated baits.</title>
        <authorList>
            <person name="Knyshov A."/>
            <person name="Gordon E.R.L."/>
            <person name="Weirauch C."/>
        </authorList>
    </citation>
    <scope>NUCLEOTIDE SEQUENCE</scope>
</reference>
<evidence type="ECO:0000259" key="19">
    <source>
        <dbReference type="Pfam" id="PF00361"/>
    </source>
</evidence>
<keyword evidence="15 18" id="KW-0496">Mitochondrion</keyword>
<organism evidence="20">
    <name type="scientific">Tuxedo sp. ph57</name>
    <dbReference type="NCBI Taxonomy" id="2127006"/>
    <lineage>
        <taxon>Eukaryota</taxon>
        <taxon>Metazoa</taxon>
        <taxon>Ecdysozoa</taxon>
        <taxon>Arthropoda</taxon>
        <taxon>Hexapoda</taxon>
        <taxon>Insecta</taxon>
        <taxon>Pterygota</taxon>
        <taxon>Neoptera</taxon>
        <taxon>Paraneoptera</taxon>
        <taxon>Hemiptera</taxon>
        <taxon>Heteroptera</taxon>
        <taxon>Panheteroptera</taxon>
        <taxon>Cimicomorpha</taxon>
        <taxon>Miridae</taxon>
        <taxon>Phylini</taxon>
        <taxon>Tuxedo</taxon>
    </lineage>
</organism>
<evidence type="ECO:0000256" key="14">
    <source>
        <dbReference type="ARBA" id="ARBA00023075"/>
    </source>
</evidence>
<dbReference type="EC" id="7.1.1.2" evidence="4 18"/>
<dbReference type="GO" id="GO:0006120">
    <property type="term" value="P:mitochondrial electron transport, NADH to ubiquinone"/>
    <property type="evidence" value="ECO:0007669"/>
    <property type="project" value="InterPro"/>
</dbReference>
<keyword evidence="6" id="KW-0813">Transport</keyword>
<feature type="transmembrane region" description="Helical" evidence="18">
    <location>
        <begin position="146"/>
        <end position="165"/>
    </location>
</feature>
<comment type="catalytic activity">
    <reaction evidence="17 18">
        <text>a ubiquinone + NADH + 5 H(+)(in) = a ubiquinol + NAD(+) + 4 H(+)(out)</text>
        <dbReference type="Rhea" id="RHEA:29091"/>
        <dbReference type="Rhea" id="RHEA-COMP:9565"/>
        <dbReference type="Rhea" id="RHEA-COMP:9566"/>
        <dbReference type="ChEBI" id="CHEBI:15378"/>
        <dbReference type="ChEBI" id="CHEBI:16389"/>
        <dbReference type="ChEBI" id="CHEBI:17976"/>
        <dbReference type="ChEBI" id="CHEBI:57540"/>
        <dbReference type="ChEBI" id="CHEBI:57945"/>
        <dbReference type="EC" id="7.1.1.2"/>
    </reaction>
</comment>
<evidence type="ECO:0000313" key="20">
    <source>
        <dbReference type="EMBL" id="QDI94037.1"/>
    </source>
</evidence>
<feature type="transmembrane region" description="Helical" evidence="18">
    <location>
        <begin position="235"/>
        <end position="257"/>
    </location>
</feature>
<dbReference type="InterPro" id="IPR001750">
    <property type="entry name" value="ND/Mrp_TM"/>
</dbReference>
<evidence type="ECO:0000256" key="17">
    <source>
        <dbReference type="ARBA" id="ARBA00049551"/>
    </source>
</evidence>
<feature type="transmembrane region" description="Helical" evidence="18">
    <location>
        <begin position="269"/>
        <end position="287"/>
    </location>
</feature>
<sequence>MKTSSKMMFLSMLVISTVMVVSSSSWLNMWIGLEINLMSFIPLISSPKNIYLSQSTMSYFLIQSMSSMLFITFILMNKYIFVISEKNITKTMIMLTMMMKMGMPPFHMWFPEIMNKMTWPSCFILMTWQKIAPLFILSEVIYMDKLTTTIICASAITGAIGGINQTSTRKIMAYSSMNHMSWMVACAAMFKKSWVTYMMMYIMLMMIISLIMYNYNIMFINQMNITSFSSNMEKMIIVSMMMSIGGLPPFLGFMPKWIAIQYMIYSKEFMMMMFMIASALITLAYYLRTSLLMNLIMGHSQKWMNLSPTSGYLSSITILMNMLLPIFILLMNFY</sequence>
<feature type="domain" description="NADH:quinone oxidoreductase/Mrp antiporter transmembrane" evidence="19">
    <location>
        <begin position="23"/>
        <end position="282"/>
    </location>
</feature>
<comment type="subcellular location">
    <subcellularLocation>
        <location evidence="2 18">Mitochondrion inner membrane</location>
        <topology evidence="2 18">Multi-pass membrane protein</topology>
    </subcellularLocation>
</comment>
<evidence type="ECO:0000256" key="2">
    <source>
        <dbReference type="ARBA" id="ARBA00004448"/>
    </source>
</evidence>
<accession>A0A514LQF4</accession>
<keyword evidence="13 18" id="KW-0520">NAD</keyword>
<comment type="function">
    <text evidence="18">Core subunit of the mitochondrial membrane respiratory chain NADH dehydrogenase (Complex I) which catalyzes electron transfer from NADH through the respiratory chain, using ubiquinone as an electron acceptor. Essential for the catalytic activity and assembly of complex I.</text>
</comment>
<dbReference type="EMBL" id="MK393998">
    <property type="protein sequence ID" value="QDI94037.1"/>
    <property type="molecule type" value="Genomic_DNA"/>
</dbReference>
<feature type="transmembrane region" description="Helical" evidence="18">
    <location>
        <begin position="88"/>
        <end position="106"/>
    </location>
</feature>
<keyword evidence="7 18" id="KW-0679">Respiratory chain</keyword>
<dbReference type="InterPro" id="IPR003917">
    <property type="entry name" value="NADH_UbQ_OxRdtase_chain2"/>
</dbReference>